<dbReference type="Proteomes" id="UP000286997">
    <property type="component" value="Unassembled WGS sequence"/>
</dbReference>
<evidence type="ECO:0000256" key="1">
    <source>
        <dbReference type="SAM" id="SignalP"/>
    </source>
</evidence>
<name>A0A3S2V2S0_9HYPH</name>
<dbReference type="AlphaFoldDB" id="A0A3S2V2S0"/>
<keyword evidence="1" id="KW-0732">Signal</keyword>
<comment type="caution">
    <text evidence="2">The sequence shown here is derived from an EMBL/GenBank/DDBJ whole genome shotgun (WGS) entry which is preliminary data.</text>
</comment>
<evidence type="ECO:0000313" key="3">
    <source>
        <dbReference type="Proteomes" id="UP000286997"/>
    </source>
</evidence>
<evidence type="ECO:0000313" key="2">
    <source>
        <dbReference type="EMBL" id="RVU13922.1"/>
    </source>
</evidence>
<keyword evidence="3" id="KW-1185">Reference proteome</keyword>
<accession>A0A3S2V2S0</accession>
<gene>
    <name evidence="2" type="ORF">EOE48_25620</name>
</gene>
<dbReference type="EMBL" id="SACP01000039">
    <property type="protein sequence ID" value="RVU13922.1"/>
    <property type="molecule type" value="Genomic_DNA"/>
</dbReference>
<dbReference type="RefSeq" id="WP_127733713.1">
    <property type="nucleotide sequence ID" value="NZ_SACP01000039.1"/>
</dbReference>
<sequence length="417" mass="43458">MRLTALCLALGAVLAPGPAARALDPGTPPSGGSREVGADLLRIGRPEAADRPGEVLPLYRNMPASGVFATTWNGIAYVPFQAHALEPLDRDFSGDGDRQRSQVYIRSTTTAPGDVAEYPLFVDMLATPSRVEPWSLRKAYAAGTLAKANGNVYRAARGGTSAAKGGGPSGDGKAITDGSVVWEYRCADQCDAKIAAGFTATSMPGSGNVWAMTTNTVLRPGAPTNFVVGYESDLTNYSENCPIDGRHFCVNLWLYGNTLKTSTAHLVLSTGAPAGIYANYFGMWIQAAQGGNVAKDADIADDASGAIGLGFGQTAGRGARHATATIRDLTTSRTGLELSGAYGHAAIDLQGADVAVDGHGIVLKAGQDICFEGGNRCLFYDAAAHRLRYKVNGEVKFAIDDNGNLILKGAVLQNGAP</sequence>
<feature type="signal peptide" evidence="1">
    <location>
        <begin position="1"/>
        <end position="22"/>
    </location>
</feature>
<reference evidence="2 3" key="1">
    <citation type="submission" date="2019-01" db="EMBL/GenBank/DDBJ databases">
        <authorList>
            <person name="Chen W.-M."/>
        </authorList>
    </citation>
    <scope>NUCLEOTIDE SEQUENCE [LARGE SCALE GENOMIC DNA]</scope>
    <source>
        <strain evidence="2 3">TER-1</strain>
    </source>
</reference>
<proteinExistence type="predicted"/>
<organism evidence="2 3">
    <name type="scientific">Methylobacterium oryzihabitans</name>
    <dbReference type="NCBI Taxonomy" id="2499852"/>
    <lineage>
        <taxon>Bacteria</taxon>
        <taxon>Pseudomonadati</taxon>
        <taxon>Pseudomonadota</taxon>
        <taxon>Alphaproteobacteria</taxon>
        <taxon>Hyphomicrobiales</taxon>
        <taxon>Methylobacteriaceae</taxon>
        <taxon>Methylobacterium</taxon>
    </lineage>
</organism>
<feature type="chain" id="PRO_5018720772" evidence="1">
    <location>
        <begin position="23"/>
        <end position="417"/>
    </location>
</feature>
<dbReference type="OrthoDB" id="7976848at2"/>
<protein>
    <submittedName>
        <fullName evidence="2">Uncharacterized protein</fullName>
    </submittedName>
</protein>